<evidence type="ECO:0000313" key="4">
    <source>
        <dbReference type="Proteomes" id="UP000198922"/>
    </source>
</evidence>
<keyword evidence="4" id="KW-1185">Reference proteome</keyword>
<protein>
    <submittedName>
        <fullName evidence="3">HTH DNA binding domain-containing protein</fullName>
    </submittedName>
</protein>
<gene>
    <name evidence="3" type="ORF">SAMN04488567_1826</name>
</gene>
<feature type="domain" description="HTH DNA binding" evidence="2">
    <location>
        <begin position="269"/>
        <end position="317"/>
    </location>
</feature>
<evidence type="ECO:0000259" key="2">
    <source>
        <dbReference type="Pfam" id="PF11972"/>
    </source>
</evidence>
<evidence type="ECO:0000313" key="3">
    <source>
        <dbReference type="EMBL" id="SDE47706.1"/>
    </source>
</evidence>
<organism evidence="3 4">
    <name type="scientific">Limimaricola pyoseonensis</name>
    <dbReference type="NCBI Taxonomy" id="521013"/>
    <lineage>
        <taxon>Bacteria</taxon>
        <taxon>Pseudomonadati</taxon>
        <taxon>Pseudomonadota</taxon>
        <taxon>Alphaproteobacteria</taxon>
        <taxon>Rhodobacterales</taxon>
        <taxon>Paracoccaceae</taxon>
        <taxon>Limimaricola</taxon>
    </lineage>
</organism>
<accession>A0A1G7D9X0</accession>
<dbReference type="Proteomes" id="UP000198922">
    <property type="component" value="Unassembled WGS sequence"/>
</dbReference>
<name>A0A1G7D9X0_9RHOB</name>
<feature type="region of interest" description="Disordered" evidence="1">
    <location>
        <begin position="326"/>
        <end position="349"/>
    </location>
</feature>
<dbReference type="EMBL" id="FNAT01000002">
    <property type="protein sequence ID" value="SDE47706.1"/>
    <property type="molecule type" value="Genomic_DNA"/>
</dbReference>
<dbReference type="RefSeq" id="WP_090111190.1">
    <property type="nucleotide sequence ID" value="NZ_FNAT01000002.1"/>
</dbReference>
<dbReference type="AlphaFoldDB" id="A0A1G7D9X0"/>
<reference evidence="4" key="1">
    <citation type="submission" date="2016-10" db="EMBL/GenBank/DDBJ databases">
        <authorList>
            <person name="Varghese N."/>
            <person name="Submissions S."/>
        </authorList>
    </citation>
    <scope>NUCLEOTIDE SEQUENCE [LARGE SCALE GENOMIC DNA]</scope>
    <source>
        <strain evidence="4">DSM 21424</strain>
    </source>
</reference>
<dbReference type="STRING" id="521013.SAMN04488567_1826"/>
<sequence length="371" mass="38947">MARKAERGIGALDMLRVEVLAARIEAFARADPDAGNLWRSELAVAEAVASAAMEDLRLSETDLLPRVAGAGRAGADPVAGELALAVIRAMKAPGDPIADTGPALLRYAAAAGMAGLPAEGMSGLFDDLRDDDPPILSAARVAARFAQATERRAPIAERLLFMGVEGALRGASARRSGAARIEDDPLRGLSGRVDADWVALPALALTDGGFRPWSPGSAAGLADLFFGLERVLAAEIGRIGRARDWLRRARQVGEGRHGRSRLGDAAQVFAEAPCLSAPLLAERLAITPRGAINLIGALSEQGLLREITRRRSARIWAVPGLAERLAARPKPGARPPQPPRREDPAAMSRAFADLDAALGRAASVLGRHRGG</sequence>
<dbReference type="InterPro" id="IPR021068">
    <property type="entry name" value="HTH_DNA-bd"/>
</dbReference>
<proteinExistence type="predicted"/>
<dbReference type="Pfam" id="PF11972">
    <property type="entry name" value="HTH_13"/>
    <property type="match status" value="1"/>
</dbReference>
<evidence type="ECO:0000256" key="1">
    <source>
        <dbReference type="SAM" id="MobiDB-lite"/>
    </source>
</evidence>